<evidence type="ECO:0008006" key="3">
    <source>
        <dbReference type="Google" id="ProtNLM"/>
    </source>
</evidence>
<dbReference type="EMBL" id="JAOYFB010000012">
    <property type="protein sequence ID" value="KAK4017667.1"/>
    <property type="molecule type" value="Genomic_DNA"/>
</dbReference>
<dbReference type="Proteomes" id="UP001234178">
    <property type="component" value="Unassembled WGS sequence"/>
</dbReference>
<comment type="caution">
    <text evidence="1">The sequence shown here is derived from an EMBL/GenBank/DDBJ whole genome shotgun (WGS) entry which is preliminary data.</text>
</comment>
<evidence type="ECO:0000313" key="1">
    <source>
        <dbReference type="EMBL" id="KAK4017667.1"/>
    </source>
</evidence>
<name>A0ABQ9ZXN6_9CRUS</name>
<evidence type="ECO:0000313" key="2">
    <source>
        <dbReference type="Proteomes" id="UP001234178"/>
    </source>
</evidence>
<protein>
    <recommendedName>
        <fullName evidence="3">30S ribosomal protein S21</fullName>
    </recommendedName>
</protein>
<keyword evidence="2" id="KW-1185">Reference proteome</keyword>
<accession>A0ABQ9ZXN6</accession>
<proteinExistence type="predicted"/>
<reference evidence="1 2" key="1">
    <citation type="journal article" date="2023" name="Nucleic Acids Res.">
        <title>The hologenome of Daphnia magna reveals possible DNA methylation and microbiome-mediated evolution of the host genome.</title>
        <authorList>
            <person name="Chaturvedi A."/>
            <person name="Li X."/>
            <person name="Dhandapani V."/>
            <person name="Marshall H."/>
            <person name="Kissane S."/>
            <person name="Cuenca-Cambronero M."/>
            <person name="Asole G."/>
            <person name="Calvet F."/>
            <person name="Ruiz-Romero M."/>
            <person name="Marangio P."/>
            <person name="Guigo R."/>
            <person name="Rago D."/>
            <person name="Mirbahai L."/>
            <person name="Eastwood N."/>
            <person name="Colbourne J.K."/>
            <person name="Zhou J."/>
            <person name="Mallon E."/>
            <person name="Orsini L."/>
        </authorList>
    </citation>
    <scope>NUCLEOTIDE SEQUENCE [LARGE SCALE GENOMIC DNA]</scope>
    <source>
        <strain evidence="1">LRV0_1</strain>
    </source>
</reference>
<organism evidence="1 2">
    <name type="scientific">Daphnia magna</name>
    <dbReference type="NCBI Taxonomy" id="35525"/>
    <lineage>
        <taxon>Eukaryota</taxon>
        <taxon>Metazoa</taxon>
        <taxon>Ecdysozoa</taxon>
        <taxon>Arthropoda</taxon>
        <taxon>Crustacea</taxon>
        <taxon>Branchiopoda</taxon>
        <taxon>Diplostraca</taxon>
        <taxon>Cladocera</taxon>
        <taxon>Anomopoda</taxon>
        <taxon>Daphniidae</taxon>
        <taxon>Daphnia</taxon>
    </lineage>
</organism>
<sequence>MASLNVKNCFDLLAKPLIGVKMNEAEPKSKRLKMDEYNERKKLERRKKKSFSWYQRRKFV</sequence>
<gene>
    <name evidence="1" type="ORF">OUZ56_033359</name>
</gene>